<feature type="domain" description="N-acetyltransferase" evidence="1">
    <location>
        <begin position="3"/>
        <end position="149"/>
    </location>
</feature>
<sequence>MKFTLRRTQEEDLDYLLELRRLTMDQYLLQDGVDISDKEHLFRIKFNFEDAKIILVNGKKAGLFKASYILKSKQWYIYQVQIHPDFQGNGIGGRLIQDMCNMAAKEGSEVGLSVLKSNPAKALYDRLGFSVIDSNCSEYEMLYKSKLRTPVST</sequence>
<dbReference type="InterPro" id="IPR052523">
    <property type="entry name" value="Trichothecene_AcTrans"/>
</dbReference>
<gene>
    <name evidence="2" type="ORF">N479_10125</name>
</gene>
<organism evidence="2 3">
    <name type="scientific">Pseudoalteromonas luteoviolacea S4054</name>
    <dbReference type="NCBI Taxonomy" id="1129367"/>
    <lineage>
        <taxon>Bacteria</taxon>
        <taxon>Pseudomonadati</taxon>
        <taxon>Pseudomonadota</taxon>
        <taxon>Gammaproteobacteria</taxon>
        <taxon>Alteromonadales</taxon>
        <taxon>Pseudoalteromonadaceae</taxon>
        <taxon>Pseudoalteromonas</taxon>
    </lineage>
</organism>
<protein>
    <recommendedName>
        <fullName evidence="1">N-acetyltransferase domain-containing protein</fullName>
    </recommendedName>
</protein>
<reference evidence="2 3" key="1">
    <citation type="journal article" date="2015" name="BMC Genomics">
        <title>Genome mining reveals unlocked bioactive potential of marine Gram-negative bacteria.</title>
        <authorList>
            <person name="Machado H."/>
            <person name="Sonnenschein E.C."/>
            <person name="Melchiorsen J."/>
            <person name="Gram L."/>
        </authorList>
    </citation>
    <scope>NUCLEOTIDE SEQUENCE [LARGE SCALE GENOMIC DNA]</scope>
    <source>
        <strain evidence="2 3">S4054</strain>
    </source>
</reference>
<accession>A0A0F6AEK5</accession>
<dbReference type="RefSeq" id="WP_046355512.1">
    <property type="nucleotide sequence ID" value="NZ_AUXW01000138.1"/>
</dbReference>
<evidence type="ECO:0000259" key="1">
    <source>
        <dbReference type="PROSITE" id="PS51186"/>
    </source>
</evidence>
<dbReference type="AlphaFoldDB" id="A0A0F6AEK5"/>
<proteinExistence type="predicted"/>
<comment type="caution">
    <text evidence="2">The sequence shown here is derived from an EMBL/GenBank/DDBJ whole genome shotgun (WGS) entry which is preliminary data.</text>
</comment>
<dbReference type="EMBL" id="AUXW01000138">
    <property type="protein sequence ID" value="KKE84246.1"/>
    <property type="molecule type" value="Genomic_DNA"/>
</dbReference>
<dbReference type="PANTHER" id="PTHR42791:SF1">
    <property type="entry name" value="N-ACETYLTRANSFERASE DOMAIN-CONTAINING PROTEIN"/>
    <property type="match status" value="1"/>
</dbReference>
<dbReference type="Pfam" id="PF13673">
    <property type="entry name" value="Acetyltransf_10"/>
    <property type="match status" value="1"/>
</dbReference>
<evidence type="ECO:0000313" key="2">
    <source>
        <dbReference type="EMBL" id="KKE84246.1"/>
    </source>
</evidence>
<evidence type="ECO:0000313" key="3">
    <source>
        <dbReference type="Proteomes" id="UP000033434"/>
    </source>
</evidence>
<dbReference type="SUPFAM" id="SSF55729">
    <property type="entry name" value="Acyl-CoA N-acyltransferases (Nat)"/>
    <property type="match status" value="1"/>
</dbReference>
<dbReference type="Proteomes" id="UP000033434">
    <property type="component" value="Unassembled WGS sequence"/>
</dbReference>
<dbReference type="CDD" id="cd04301">
    <property type="entry name" value="NAT_SF"/>
    <property type="match status" value="1"/>
</dbReference>
<name>A0A0F6AEK5_9GAMM</name>
<dbReference type="InterPro" id="IPR016181">
    <property type="entry name" value="Acyl_CoA_acyltransferase"/>
</dbReference>
<dbReference type="PANTHER" id="PTHR42791">
    <property type="entry name" value="GNAT FAMILY ACETYLTRANSFERASE"/>
    <property type="match status" value="1"/>
</dbReference>
<dbReference type="InterPro" id="IPR000182">
    <property type="entry name" value="GNAT_dom"/>
</dbReference>
<dbReference type="GO" id="GO:0016747">
    <property type="term" value="F:acyltransferase activity, transferring groups other than amino-acyl groups"/>
    <property type="evidence" value="ECO:0007669"/>
    <property type="project" value="InterPro"/>
</dbReference>
<dbReference type="PATRIC" id="fig|1129367.4.peg.1805"/>
<dbReference type="PROSITE" id="PS51186">
    <property type="entry name" value="GNAT"/>
    <property type="match status" value="1"/>
</dbReference>
<dbReference type="Gene3D" id="3.40.630.30">
    <property type="match status" value="1"/>
</dbReference>